<proteinExistence type="predicted"/>
<organism evidence="1">
    <name type="scientific">marine sediment metagenome</name>
    <dbReference type="NCBI Taxonomy" id="412755"/>
    <lineage>
        <taxon>unclassified sequences</taxon>
        <taxon>metagenomes</taxon>
        <taxon>ecological metagenomes</taxon>
    </lineage>
</organism>
<protein>
    <submittedName>
        <fullName evidence="1">Uncharacterized protein</fullName>
    </submittedName>
</protein>
<sequence>MTKGELMKFLEPFTDEIEIKAEGGGGFWPFYTINRDTNIGELVLIPDKK</sequence>
<comment type="caution">
    <text evidence="1">The sequence shown here is derived from an EMBL/GenBank/DDBJ whole genome shotgun (WGS) entry which is preliminary data.</text>
</comment>
<dbReference type="EMBL" id="LAZR01006116">
    <property type="protein sequence ID" value="KKM94611.1"/>
    <property type="molecule type" value="Genomic_DNA"/>
</dbReference>
<dbReference type="AlphaFoldDB" id="A0A0F9M5H4"/>
<evidence type="ECO:0000313" key="1">
    <source>
        <dbReference type="EMBL" id="KKM94611.1"/>
    </source>
</evidence>
<reference evidence="1" key="1">
    <citation type="journal article" date="2015" name="Nature">
        <title>Complex archaea that bridge the gap between prokaryotes and eukaryotes.</title>
        <authorList>
            <person name="Spang A."/>
            <person name="Saw J.H."/>
            <person name="Jorgensen S.L."/>
            <person name="Zaremba-Niedzwiedzka K."/>
            <person name="Martijn J."/>
            <person name="Lind A.E."/>
            <person name="van Eijk R."/>
            <person name="Schleper C."/>
            <person name="Guy L."/>
            <person name="Ettema T.J."/>
        </authorList>
    </citation>
    <scope>NUCLEOTIDE SEQUENCE</scope>
</reference>
<accession>A0A0F9M5H4</accession>
<name>A0A0F9M5H4_9ZZZZ</name>
<gene>
    <name evidence="1" type="ORF">LCGC14_1196540</name>
</gene>